<feature type="domain" description="Beta-lactamase-related" evidence="3">
    <location>
        <begin position="64"/>
        <end position="375"/>
    </location>
</feature>
<sequence>MRQSTVRLSTTRARLGRASAVVAGLVAMAVAMSGCTASTAASASQSEVPIPSAELADDTVAQLQDAVDHAMQASGSTGALVAVWIPWAGAWVEGVGTTGPDSDEAVTTDMHFRIGEVTRALTCSALYAVADEGTVALDDPVTDWVSSVPNLGDVTLQQLCDGTSGLGDGRERLAPQLHSTPERTWSPRELASPGIAERTAPGSQVVDSDAAYILLGMALEKATGLSASGVIAEYVTEPLDLAGTQLPRAAAAEPGDPALPGWVSWSADRENGCVAPTDYTVASSSSGYTDSGATSTITDLARFGQALALDAVDDDGALTGRWAKALPFEGADYAGGAFIAGSMIGQKGEALGYLTSVYADTETGMTVAVVLNNSAAGASLVSALAKELAAIASKAPAADGQEQPEFGLPWTAEEYRAVVAERAVCPIG</sequence>
<dbReference type="InterPro" id="IPR001466">
    <property type="entry name" value="Beta-lactam-related"/>
</dbReference>
<feature type="region of interest" description="Disordered" evidence="1">
    <location>
        <begin position="167"/>
        <end position="187"/>
    </location>
</feature>
<evidence type="ECO:0000313" key="5">
    <source>
        <dbReference type="Proteomes" id="UP001501645"/>
    </source>
</evidence>
<dbReference type="InterPro" id="IPR050491">
    <property type="entry name" value="AmpC-like"/>
</dbReference>
<dbReference type="Proteomes" id="UP001501645">
    <property type="component" value="Unassembled WGS sequence"/>
</dbReference>
<dbReference type="PANTHER" id="PTHR46825:SF7">
    <property type="entry name" value="D-ALANYL-D-ALANINE CARBOXYPEPTIDASE"/>
    <property type="match status" value="1"/>
</dbReference>
<gene>
    <name evidence="4" type="ORF">GCM10023351_13830</name>
</gene>
<feature type="chain" id="PRO_5045788235" description="Beta-lactamase-related domain-containing protein" evidence="2">
    <location>
        <begin position="34"/>
        <end position="428"/>
    </location>
</feature>
<keyword evidence="2" id="KW-0732">Signal</keyword>
<dbReference type="Pfam" id="PF00144">
    <property type="entry name" value="Beta-lactamase"/>
    <property type="match status" value="1"/>
</dbReference>
<dbReference type="SUPFAM" id="SSF56601">
    <property type="entry name" value="beta-lactamase/transpeptidase-like"/>
    <property type="match status" value="1"/>
</dbReference>
<comment type="caution">
    <text evidence="4">The sequence shown here is derived from an EMBL/GenBank/DDBJ whole genome shotgun (WGS) entry which is preliminary data.</text>
</comment>
<dbReference type="PANTHER" id="PTHR46825">
    <property type="entry name" value="D-ALANYL-D-ALANINE-CARBOXYPEPTIDASE/ENDOPEPTIDASE AMPH"/>
    <property type="match status" value="1"/>
</dbReference>
<evidence type="ECO:0000256" key="2">
    <source>
        <dbReference type="SAM" id="SignalP"/>
    </source>
</evidence>
<dbReference type="Gene3D" id="3.40.710.10">
    <property type="entry name" value="DD-peptidase/beta-lactamase superfamily"/>
    <property type="match status" value="1"/>
</dbReference>
<name>A0ABP9A054_9MICO</name>
<proteinExistence type="predicted"/>
<organism evidence="4 5">
    <name type="scientific">Microbacterium gilvum</name>
    <dbReference type="NCBI Taxonomy" id="1336204"/>
    <lineage>
        <taxon>Bacteria</taxon>
        <taxon>Bacillati</taxon>
        <taxon>Actinomycetota</taxon>
        <taxon>Actinomycetes</taxon>
        <taxon>Micrococcales</taxon>
        <taxon>Microbacteriaceae</taxon>
        <taxon>Microbacterium</taxon>
    </lineage>
</organism>
<dbReference type="RefSeq" id="WP_345437421.1">
    <property type="nucleotide sequence ID" value="NZ_BAABKO010000002.1"/>
</dbReference>
<dbReference type="EMBL" id="BAABKO010000002">
    <property type="protein sequence ID" value="GAA4771147.1"/>
    <property type="molecule type" value="Genomic_DNA"/>
</dbReference>
<keyword evidence="5" id="KW-1185">Reference proteome</keyword>
<evidence type="ECO:0000256" key="1">
    <source>
        <dbReference type="SAM" id="MobiDB-lite"/>
    </source>
</evidence>
<evidence type="ECO:0000313" key="4">
    <source>
        <dbReference type="EMBL" id="GAA4771147.1"/>
    </source>
</evidence>
<feature type="signal peptide" evidence="2">
    <location>
        <begin position="1"/>
        <end position="33"/>
    </location>
</feature>
<dbReference type="PROSITE" id="PS51257">
    <property type="entry name" value="PROKAR_LIPOPROTEIN"/>
    <property type="match status" value="1"/>
</dbReference>
<protein>
    <recommendedName>
        <fullName evidence="3">Beta-lactamase-related domain-containing protein</fullName>
    </recommendedName>
</protein>
<evidence type="ECO:0000259" key="3">
    <source>
        <dbReference type="Pfam" id="PF00144"/>
    </source>
</evidence>
<dbReference type="InterPro" id="IPR012338">
    <property type="entry name" value="Beta-lactam/transpept-like"/>
</dbReference>
<accession>A0ABP9A054</accession>
<reference evidence="5" key="1">
    <citation type="journal article" date="2019" name="Int. J. Syst. Evol. Microbiol.">
        <title>The Global Catalogue of Microorganisms (GCM) 10K type strain sequencing project: providing services to taxonomists for standard genome sequencing and annotation.</title>
        <authorList>
            <consortium name="The Broad Institute Genomics Platform"/>
            <consortium name="The Broad Institute Genome Sequencing Center for Infectious Disease"/>
            <person name="Wu L."/>
            <person name="Ma J."/>
        </authorList>
    </citation>
    <scope>NUCLEOTIDE SEQUENCE [LARGE SCALE GENOMIC DNA]</scope>
    <source>
        <strain evidence="5">JCM 18537</strain>
    </source>
</reference>